<comment type="similarity">
    <text evidence="7">Belongs to the methyl-accepting chemotaxis (MCP) protein family.</text>
</comment>
<dbReference type="Gene3D" id="1.10.287.950">
    <property type="entry name" value="Methyl-accepting chemotaxis protein"/>
    <property type="match status" value="1"/>
</dbReference>
<dbReference type="Proteomes" id="UP000473658">
    <property type="component" value="Unassembled WGS sequence"/>
</dbReference>
<accession>A0AA88JR61</accession>
<dbReference type="GO" id="GO:0005886">
    <property type="term" value="C:plasma membrane"/>
    <property type="evidence" value="ECO:0007669"/>
    <property type="project" value="UniProtKB-SubCell"/>
</dbReference>
<dbReference type="PROSITE" id="PS50111">
    <property type="entry name" value="CHEMOTAXIS_TRANSDUC_2"/>
    <property type="match status" value="1"/>
</dbReference>
<keyword evidence="3" id="KW-0145">Chemotaxis</keyword>
<dbReference type="Pfam" id="PF02743">
    <property type="entry name" value="dCache_1"/>
    <property type="match status" value="1"/>
</dbReference>
<dbReference type="Pfam" id="PF00672">
    <property type="entry name" value="HAMP"/>
    <property type="match status" value="1"/>
</dbReference>
<keyword evidence="2" id="KW-1003">Cell membrane</keyword>
<evidence type="ECO:0000259" key="12">
    <source>
        <dbReference type="PROSITE" id="PS50885"/>
    </source>
</evidence>
<dbReference type="GO" id="GO:0007165">
    <property type="term" value="P:signal transduction"/>
    <property type="evidence" value="ECO:0007669"/>
    <property type="project" value="UniProtKB-KW"/>
</dbReference>
<dbReference type="AlphaFoldDB" id="A0AA88JR61"/>
<dbReference type="Pfam" id="PF00015">
    <property type="entry name" value="MCPsignal"/>
    <property type="match status" value="1"/>
</dbReference>
<keyword evidence="6 10" id="KW-0472">Membrane</keyword>
<evidence type="ECO:0000256" key="8">
    <source>
        <dbReference type="PROSITE-ProRule" id="PRU00284"/>
    </source>
</evidence>
<dbReference type="SMART" id="SM00304">
    <property type="entry name" value="HAMP"/>
    <property type="match status" value="2"/>
</dbReference>
<organism evidence="13 14">
    <name type="scientific">Rhizobium rhizogenes</name>
    <name type="common">Agrobacterium rhizogenes</name>
    <dbReference type="NCBI Taxonomy" id="359"/>
    <lineage>
        <taxon>Bacteria</taxon>
        <taxon>Pseudomonadati</taxon>
        <taxon>Pseudomonadota</taxon>
        <taxon>Alphaproteobacteria</taxon>
        <taxon>Hyphomicrobiales</taxon>
        <taxon>Rhizobiaceae</taxon>
        <taxon>Rhizobium/Agrobacterium group</taxon>
        <taxon>Rhizobium</taxon>
    </lineage>
</organism>
<dbReference type="PANTHER" id="PTHR43531:SF11">
    <property type="entry name" value="METHYL-ACCEPTING CHEMOTAXIS PROTEIN 3"/>
    <property type="match status" value="1"/>
</dbReference>
<dbReference type="PANTHER" id="PTHR43531">
    <property type="entry name" value="PROTEIN ICFG"/>
    <property type="match status" value="1"/>
</dbReference>
<evidence type="ECO:0000313" key="13">
    <source>
        <dbReference type="EMBL" id="KAA3501936.1"/>
    </source>
</evidence>
<comment type="subcellular location">
    <subcellularLocation>
        <location evidence="1">Cell membrane</location>
        <topology evidence="1">Multi-pass membrane protein</topology>
    </subcellularLocation>
</comment>
<dbReference type="GO" id="GO:0006935">
    <property type="term" value="P:chemotaxis"/>
    <property type="evidence" value="ECO:0007669"/>
    <property type="project" value="UniProtKB-KW"/>
</dbReference>
<evidence type="ECO:0000256" key="6">
    <source>
        <dbReference type="ARBA" id="ARBA00023136"/>
    </source>
</evidence>
<keyword evidence="5 10" id="KW-1133">Transmembrane helix</keyword>
<reference evidence="13 14" key="1">
    <citation type="submission" date="2018-08" db="EMBL/GenBank/DDBJ databases">
        <title>Crown Gall in kiwifruit.</title>
        <authorList>
            <person name="Visnovsky S.B."/>
            <person name="Pitman A.R."/>
        </authorList>
    </citation>
    <scope>NUCLEOTIDE SEQUENCE [LARGE SCALE GENOMIC DNA]</scope>
    <source>
        <strain evidence="13 14">SBV_302_78_2</strain>
    </source>
</reference>
<dbReference type="CDD" id="cd11386">
    <property type="entry name" value="MCP_signal"/>
    <property type="match status" value="1"/>
</dbReference>
<evidence type="ECO:0000259" key="11">
    <source>
        <dbReference type="PROSITE" id="PS50111"/>
    </source>
</evidence>
<evidence type="ECO:0000256" key="4">
    <source>
        <dbReference type="ARBA" id="ARBA00022692"/>
    </source>
</evidence>
<dbReference type="SMART" id="SM00283">
    <property type="entry name" value="MA"/>
    <property type="match status" value="1"/>
</dbReference>
<evidence type="ECO:0000313" key="14">
    <source>
        <dbReference type="Proteomes" id="UP000473658"/>
    </source>
</evidence>
<dbReference type="EMBL" id="QRFF01000003">
    <property type="protein sequence ID" value="KAA3501936.1"/>
    <property type="molecule type" value="Genomic_DNA"/>
</dbReference>
<dbReference type="InterPro" id="IPR051310">
    <property type="entry name" value="MCP_chemotaxis"/>
</dbReference>
<dbReference type="CDD" id="cd06225">
    <property type="entry name" value="HAMP"/>
    <property type="match status" value="1"/>
</dbReference>
<dbReference type="InterPro" id="IPR003660">
    <property type="entry name" value="HAMP_dom"/>
</dbReference>
<dbReference type="SUPFAM" id="SSF58104">
    <property type="entry name" value="Methyl-accepting chemotaxis protein (MCP) signaling domain"/>
    <property type="match status" value="1"/>
</dbReference>
<evidence type="ECO:0000256" key="5">
    <source>
        <dbReference type="ARBA" id="ARBA00022989"/>
    </source>
</evidence>
<evidence type="ECO:0000256" key="10">
    <source>
        <dbReference type="SAM" id="Phobius"/>
    </source>
</evidence>
<feature type="transmembrane region" description="Helical" evidence="10">
    <location>
        <begin position="319"/>
        <end position="338"/>
    </location>
</feature>
<dbReference type="Gene3D" id="3.30.450.20">
    <property type="entry name" value="PAS domain"/>
    <property type="match status" value="2"/>
</dbReference>
<feature type="transmembrane region" description="Helical" evidence="10">
    <location>
        <begin position="12"/>
        <end position="31"/>
    </location>
</feature>
<dbReference type="PRINTS" id="PR00260">
    <property type="entry name" value="CHEMTRNSDUCR"/>
</dbReference>
<gene>
    <name evidence="13" type="ORF">DXM27_14005</name>
</gene>
<feature type="domain" description="Methyl-accepting transducer" evidence="11">
    <location>
        <begin position="477"/>
        <end position="706"/>
    </location>
</feature>
<protein>
    <submittedName>
        <fullName evidence="13">Methyl-accepting chemotaxis protein</fullName>
    </submittedName>
</protein>
<dbReference type="PROSITE" id="PS50885">
    <property type="entry name" value="HAMP"/>
    <property type="match status" value="2"/>
</dbReference>
<dbReference type="InterPro" id="IPR033479">
    <property type="entry name" value="dCache_1"/>
</dbReference>
<feature type="domain" description="HAMP" evidence="12">
    <location>
        <begin position="420"/>
        <end position="472"/>
    </location>
</feature>
<keyword evidence="4 10" id="KW-0812">Transmembrane</keyword>
<comment type="caution">
    <text evidence="13">The sequence shown here is derived from an EMBL/GenBank/DDBJ whole genome shotgun (WGS) entry which is preliminary data.</text>
</comment>
<dbReference type="CDD" id="cd12912">
    <property type="entry name" value="PDC2_MCP_like"/>
    <property type="match status" value="1"/>
</dbReference>
<evidence type="ECO:0000256" key="7">
    <source>
        <dbReference type="ARBA" id="ARBA00029447"/>
    </source>
</evidence>
<dbReference type="CDD" id="cd12913">
    <property type="entry name" value="PDC1_MCP_like"/>
    <property type="match status" value="1"/>
</dbReference>
<evidence type="ECO:0000256" key="9">
    <source>
        <dbReference type="SAM" id="Coils"/>
    </source>
</evidence>
<evidence type="ECO:0000256" key="2">
    <source>
        <dbReference type="ARBA" id="ARBA00022475"/>
    </source>
</evidence>
<dbReference type="Gene3D" id="6.10.340.10">
    <property type="match status" value="1"/>
</dbReference>
<keyword evidence="8" id="KW-0807">Transducer</keyword>
<sequence>MLFKSTTGRNIFAVAACGVVATVAASAVLFYRSYEDTRVNSLERMRQIAHAEALTAEKNIGGTLHIVNSLGSVLETMKQSGDADRGKANQLIRNMLAGNPEVLGLWTGWEPNAFDGKDADFVNTEGHDATGRFVPYWVRGGDGKISNTALTDYATAGPGDYYQQPFTQKKTVVIEPYPYAIDGKEVLLTSISKPVIVEGKLLGVAGLDLSLQETSQQLSTVRPMGTGFVSLVSGGGKIISHPDAAIMGKSLADSGAETMGWDTLIANPGVEQQMTAQDGTLSFVVASPVMLTGDMKWYAIVSVPEDTVFAQLHAMMRDAALTIVTAAVLLALAGWFIARRFIGRITNIIGETAQIAQGNLQLTLKDIATKDEIGDLARSLDVLRESNRQKAALEQEAETNRTLGEQERITREREAAEEAGNIRFAVDSLAYALAKLADGDVSCRINEPFVEQLDAVRNDFNGSSGKLQNALLRVSENASGIDSGAHEIKAAADDLARRTEQQAAAVEETAAALEEITVTVKDAASRAHEAGRLVSRTRIGAERSGEVVRQAVIAMERIEKSSNEISSIIGVIDEIAFQTNLLALNAGVEAARAGEAGKGFAVVAQEVRELAQRSAGAAKEIKSLITKSNQQVEEGVHLVGDTGKALDVIVAEVQEINQHVAAIVESAQEQSSGLQQINIAVNQMDQDTQKNAAMVEEMTAASHTLAGEVDALNRLLGQFELGSGTDAYRGSLKAA</sequence>
<keyword evidence="9" id="KW-0175">Coiled coil</keyword>
<dbReference type="InterPro" id="IPR004089">
    <property type="entry name" value="MCPsignal_dom"/>
</dbReference>
<feature type="coiled-coil region" evidence="9">
    <location>
        <begin position="376"/>
        <end position="403"/>
    </location>
</feature>
<name>A0AA88JR61_RHIRH</name>
<dbReference type="FunFam" id="1.10.287.950:FF:000001">
    <property type="entry name" value="Methyl-accepting chemotaxis sensory transducer"/>
    <property type="match status" value="1"/>
</dbReference>
<feature type="domain" description="HAMP" evidence="12">
    <location>
        <begin position="339"/>
        <end position="392"/>
    </location>
</feature>
<evidence type="ECO:0000256" key="1">
    <source>
        <dbReference type="ARBA" id="ARBA00004651"/>
    </source>
</evidence>
<proteinExistence type="inferred from homology"/>
<dbReference type="RefSeq" id="WP_149899648.1">
    <property type="nucleotide sequence ID" value="NZ_QRFF01000003.1"/>
</dbReference>
<evidence type="ECO:0000256" key="3">
    <source>
        <dbReference type="ARBA" id="ARBA00022500"/>
    </source>
</evidence>
<dbReference type="InterPro" id="IPR004090">
    <property type="entry name" value="Chemotax_Me-accpt_rcpt"/>
</dbReference>
<dbReference type="GO" id="GO:0004888">
    <property type="term" value="F:transmembrane signaling receptor activity"/>
    <property type="evidence" value="ECO:0007669"/>
    <property type="project" value="InterPro"/>
</dbReference>